<name>A0ACC0MMH1_RHOML</name>
<sequence>MFTPQRKIWSGWPLSPAQKNDVSGSGPDPKGKSVAFLDSTPPPPVGFLGQNGGTEESPALVVDKISKLENEFKYAIEEGGVEKNLSSLLFLKSASFVGYAQISLISILQLFDYQYNMGMLLIEKKEWTTKYEEMKQALQDATDALKREQGAHLIALTEVEKREESLRKALGVEKQCALDLEKSLRAMHSQYAEIKFTADSKLAEANALMASIEEKSLEVEAKGHAADAKLAEVSRKSSELERKSREVEARDNTIRRERLSFNAEREARESSLVKQREDLRDWEKKLKEGEERLDEVRRLLNQREEKANETDMIFKQKQNDFEQVQKSIDEANSTLKSKEEEISQRLDNLAVKEKASFFFFFDVSFEADAMRNSLEVKEKELVALEEKLDARERVEIQKLLDEHKSVLDSKKHEFEMEMEQKRTAFDEDLKNRAVEVEKKEAEVNHLEEKVAKREQAYEKRLDKLKEKEKDFESRSKALKEREKTIKIDEKKLEKERKEMLVDRENMLNLKAELEKIRAEIEEQQSKLKEERERLQVTEEERSEHLHLQSELKLEIDKCRQQRELLLKEGEELKHEREKFEKEWEELDEKRSWINKELEEVIEQKEKIERTKRLEEERLENEKRATQDYVQRELEALKLAKDSFAASMEHEKAVMDEKIQIEKAQMLNDFELQKRELETKMQKRQEELENSLAEREKSFVDEREREMNNINYLREVARREMEEMKVERLRIEKEKEETAANQKHLVGQQLEMRKDIDDLVHLSRKLKDQREQFFHERERFIEFVERHKDCQTCGEITREFVASDLHQSLPIIDNVEPLSLPRLSDGYLKDGIAVTSHQTLNNEMSPGSGSGTMSWLRKCTTKIFSFSPGKKGEVNGSPNLIESPTDISLSEQPIRLLSNENEPESFGIATNSLDGQGVQSGDDQSNINSNAQEIVEISQHSDLKEGKRKPGRRGKPRVNKTRSVKEVVVEAKSILGDAFDQNGSAENSAFFNEEGKPGNRRKRNRAHSSQNTASEQDYSEGHSGSVTAGGGRKRRQKVAQVVQNPGEVRYNLRRPRIPVAVATNGALSDLSKGKERDGDDGGGAGDEVSNSKAVVATSTEVASVNGGSAHLLQFETTAGAEDGMVDNMVLSEEEVNGTPERTPVESNGMDNDDDDEEDDEEFEHPGEVSIGKRLLKFLTT</sequence>
<dbReference type="EMBL" id="CM046395">
    <property type="protein sequence ID" value="KAI8541819.1"/>
    <property type="molecule type" value="Genomic_DNA"/>
</dbReference>
<gene>
    <name evidence="1" type="ORF">RHMOL_Rhmol08G0091700</name>
</gene>
<proteinExistence type="predicted"/>
<organism evidence="1 2">
    <name type="scientific">Rhododendron molle</name>
    <name type="common">Chinese azalea</name>
    <name type="synonym">Azalea mollis</name>
    <dbReference type="NCBI Taxonomy" id="49168"/>
    <lineage>
        <taxon>Eukaryota</taxon>
        <taxon>Viridiplantae</taxon>
        <taxon>Streptophyta</taxon>
        <taxon>Embryophyta</taxon>
        <taxon>Tracheophyta</taxon>
        <taxon>Spermatophyta</taxon>
        <taxon>Magnoliopsida</taxon>
        <taxon>eudicotyledons</taxon>
        <taxon>Gunneridae</taxon>
        <taxon>Pentapetalae</taxon>
        <taxon>asterids</taxon>
        <taxon>Ericales</taxon>
        <taxon>Ericaceae</taxon>
        <taxon>Ericoideae</taxon>
        <taxon>Rhodoreae</taxon>
        <taxon>Rhododendron</taxon>
    </lineage>
</organism>
<reference evidence="1" key="1">
    <citation type="submission" date="2022-02" db="EMBL/GenBank/DDBJ databases">
        <title>Plant Genome Project.</title>
        <authorList>
            <person name="Zhang R.-G."/>
        </authorList>
    </citation>
    <scope>NUCLEOTIDE SEQUENCE</scope>
    <source>
        <strain evidence="1">AT1</strain>
    </source>
</reference>
<evidence type="ECO:0000313" key="1">
    <source>
        <dbReference type="EMBL" id="KAI8541819.1"/>
    </source>
</evidence>
<protein>
    <submittedName>
        <fullName evidence="1">Uncharacterized protein</fullName>
    </submittedName>
</protein>
<keyword evidence="2" id="KW-1185">Reference proteome</keyword>
<evidence type="ECO:0000313" key="2">
    <source>
        <dbReference type="Proteomes" id="UP001062846"/>
    </source>
</evidence>
<comment type="caution">
    <text evidence="1">The sequence shown here is derived from an EMBL/GenBank/DDBJ whole genome shotgun (WGS) entry which is preliminary data.</text>
</comment>
<dbReference type="Proteomes" id="UP001062846">
    <property type="component" value="Chromosome 8"/>
</dbReference>
<accession>A0ACC0MMH1</accession>